<dbReference type="STRING" id="1129793.GPLA_0229"/>
<proteinExistence type="inferred from homology"/>
<comment type="caution">
    <text evidence="3">The sequence shown here is derived from an EMBL/GenBank/DDBJ whole genome shotgun (WGS) entry which is preliminary data.</text>
</comment>
<dbReference type="EMBL" id="BAER01000014">
    <property type="protein sequence ID" value="GAC31148.1"/>
    <property type="molecule type" value="Genomic_DNA"/>
</dbReference>
<evidence type="ECO:0000313" key="4">
    <source>
        <dbReference type="Proteomes" id="UP000006322"/>
    </source>
</evidence>
<evidence type="ECO:0000256" key="1">
    <source>
        <dbReference type="ARBA" id="ARBA00007847"/>
    </source>
</evidence>
<dbReference type="AlphaFoldDB" id="K6ZQK2"/>
<comment type="similarity">
    <text evidence="1">Belongs to the aspartate/glutamate racemases family.</text>
</comment>
<dbReference type="Pfam" id="PF01177">
    <property type="entry name" value="Asp_Glu_race"/>
    <property type="match status" value="1"/>
</dbReference>
<keyword evidence="4" id="KW-1185">Reference proteome</keyword>
<evidence type="ECO:0000256" key="2">
    <source>
        <dbReference type="ARBA" id="ARBA00023235"/>
    </source>
</evidence>
<gene>
    <name evidence="3" type="ORF">GPLA_0229</name>
</gene>
<dbReference type="InterPro" id="IPR033134">
    <property type="entry name" value="Asp/Glu_racemase_AS_2"/>
</dbReference>
<accession>K6ZQK2</accession>
<dbReference type="GO" id="GO:0047661">
    <property type="term" value="F:amino-acid racemase activity"/>
    <property type="evidence" value="ECO:0007669"/>
    <property type="project" value="InterPro"/>
</dbReference>
<dbReference type="PANTHER" id="PTHR21198">
    <property type="entry name" value="GLUTAMATE RACEMASE"/>
    <property type="match status" value="1"/>
</dbReference>
<protein>
    <submittedName>
        <fullName evidence="3">Racemase</fullName>
    </submittedName>
</protein>
<dbReference type="InterPro" id="IPR015942">
    <property type="entry name" value="Asp/Glu/hydantoin_racemase"/>
</dbReference>
<dbReference type="NCBIfam" id="TIGR00035">
    <property type="entry name" value="asp_race"/>
    <property type="match status" value="1"/>
</dbReference>
<dbReference type="OrthoDB" id="9803739at2"/>
<dbReference type="PROSITE" id="PS00924">
    <property type="entry name" value="ASP_GLU_RACEMASE_2"/>
    <property type="match status" value="1"/>
</dbReference>
<name>K6ZQK2_9ALTE</name>
<dbReference type="Gene3D" id="3.40.50.1860">
    <property type="match status" value="2"/>
</dbReference>
<dbReference type="PANTHER" id="PTHR21198:SF7">
    <property type="entry name" value="ASPARTATE-GLUTAMATE RACEMASE FAMILY"/>
    <property type="match status" value="1"/>
</dbReference>
<keyword evidence="2" id="KW-0413">Isomerase</keyword>
<organism evidence="3 4">
    <name type="scientific">Paraglaciecola polaris LMG 21857</name>
    <dbReference type="NCBI Taxonomy" id="1129793"/>
    <lineage>
        <taxon>Bacteria</taxon>
        <taxon>Pseudomonadati</taxon>
        <taxon>Pseudomonadota</taxon>
        <taxon>Gammaproteobacteria</taxon>
        <taxon>Alteromonadales</taxon>
        <taxon>Alteromonadaceae</taxon>
        <taxon>Paraglaciecola</taxon>
    </lineage>
</organism>
<sequence length="234" mass="25996">MKTIGLLGGMSWQSTVHYYQHINSEVNSTLGGLRSAKIVLNSVDFQYIAALQQEENWHDLGLVLALAAKSTEKAGADFLVICTNTMHKVIDEISQSISIPILHIADATAERLLADNVKRVGLLGTAFTMEQDFYRRRISEKFGIDVVTPNEKDRAFVHRVIYQELCQGIIKEDSRERYLRIIGKLAEDGCDGVVLGCTEISLLVKQGQTDVTLYDTTEIHAKAAVKMALRSANL</sequence>
<evidence type="ECO:0000313" key="3">
    <source>
        <dbReference type="EMBL" id="GAC31148.1"/>
    </source>
</evidence>
<dbReference type="SUPFAM" id="SSF53681">
    <property type="entry name" value="Aspartate/glutamate racemase"/>
    <property type="match status" value="2"/>
</dbReference>
<dbReference type="InterPro" id="IPR004380">
    <property type="entry name" value="Asp_race"/>
</dbReference>
<dbReference type="InterPro" id="IPR001920">
    <property type="entry name" value="Asp/Glu_race"/>
</dbReference>
<reference evidence="4" key="1">
    <citation type="journal article" date="2014" name="Environ. Microbiol.">
        <title>Comparative genomics of the marine bacterial genus Glaciecola reveals the high degree of genomic diversity and genomic characteristic for cold adaptation.</title>
        <authorList>
            <person name="Qin Q.L."/>
            <person name="Xie B.B."/>
            <person name="Yu Y."/>
            <person name="Shu Y.L."/>
            <person name="Rong J.C."/>
            <person name="Zhang Y.J."/>
            <person name="Zhao D.L."/>
            <person name="Chen X.L."/>
            <person name="Zhang X.Y."/>
            <person name="Chen B."/>
            <person name="Zhou B.C."/>
            <person name="Zhang Y.Z."/>
        </authorList>
    </citation>
    <scope>NUCLEOTIDE SEQUENCE [LARGE SCALE GENOMIC DNA]</scope>
    <source>
        <strain evidence="4">LMG 21857</strain>
    </source>
</reference>
<dbReference type="Proteomes" id="UP000006322">
    <property type="component" value="Unassembled WGS sequence"/>
</dbReference>
<dbReference type="RefSeq" id="WP_007102956.1">
    <property type="nucleotide sequence ID" value="NZ_BAER01000014.1"/>
</dbReference>